<organism evidence="11 12">
    <name type="scientific">Phreatobacter stygius</name>
    <dbReference type="NCBI Taxonomy" id="1940610"/>
    <lineage>
        <taxon>Bacteria</taxon>
        <taxon>Pseudomonadati</taxon>
        <taxon>Pseudomonadota</taxon>
        <taxon>Alphaproteobacteria</taxon>
        <taxon>Hyphomicrobiales</taxon>
        <taxon>Phreatobacteraceae</taxon>
        <taxon>Phreatobacter</taxon>
    </lineage>
</organism>
<proteinExistence type="inferred from homology"/>
<keyword evidence="12" id="KW-1185">Reference proteome</keyword>
<dbReference type="Gene3D" id="1.10.3210.30">
    <property type="match status" value="1"/>
</dbReference>
<accession>A0A4D7BBQ2</accession>
<keyword evidence="4" id="KW-0479">Metal-binding</keyword>
<sequence length="895" mass="96938">MPASASRCSKAWLWFMPLAIAEDRMPRYLARYWGKARPVEGAAPWHPLAYHSLDVAAAMGALLDLRPRWLVAIAAASDLPQPEARRRLILAAALHDLGKFAENFQQKVPALQQELMPGAFAADDGRGHGEMGAVLWSELNDRRFTVLRRWMAASFAHHGAPVAESAGTRNAISSAARADAMAFIEAIATLIGVPGEQRAGNLAETWRVAGLMILADWIGSNQQWFAYEPSNHGLEAYWALAQSRAKAAVSEARLEEAASAVHVDLTTLLGRDALASPLQAWAEGQGPAAGPLLYLIEDLTGSGKTEAALILAHRLMQAGMAEGLYWALPSMATANGLHARLDQVYRKLFALDGAVPSLVLAHSARDLNDGFQASIGRGQIQSYGGEGAEAISAEAACAAFIADDRRKTFLAQVGVGTLDQALLAVLPSRHQSLRLAALSRRVLVVDEAHSYDPYMAVGLERLLKFHHALGGSAIVLSATLTLAQRERLAAIYGTVQKAAARSMAFPLVTQTGATGPIEIPLDAARGTRRDLPFRRFDSPEQAMTALVEAARGGACGVYIRNTVKDAVAAFEHLRAAVGAGVTVELFHARFTLGDRMARESEALARFGRDSHPEERRGRLLVATQVVEQSLDLDFDYLVTDLCPMDLLIQRAGRLQRHGHRPSRPPPELWIVGPDATEDAGVDWYDVPFPYARFVYPDAGQLWRTMRVLTDKGGLTLASGSPRDLIEPVFGAKAVAHPPGLDDSALRAEAKRQAERAIGHLNVLKLDGFDRQAGAWDSDDKTPTRLGEETRMLRLARWANGSLLPWCEAETEGRAWRLSEIAVRARRVAETEAPDLAAAAAIKAAQQGWPGRFDPPPILALTPGALPGVWEGAWKDARGQRQAVRYSQATGLETMA</sequence>
<protein>
    <submittedName>
        <fullName evidence="11">CRISPR-associated helicase Cas3</fullName>
    </submittedName>
</protein>
<dbReference type="PANTHER" id="PTHR47963:SF9">
    <property type="entry name" value="CRISPR-ASSOCIATED ENDONUCLEASE_HELICASE CAS3"/>
    <property type="match status" value="1"/>
</dbReference>
<dbReference type="InterPro" id="IPR006483">
    <property type="entry name" value="CRISPR-assoc_Cas3_HD"/>
</dbReference>
<evidence type="ECO:0000313" key="12">
    <source>
        <dbReference type="Proteomes" id="UP000298781"/>
    </source>
</evidence>
<dbReference type="InterPro" id="IPR038257">
    <property type="entry name" value="CRISPR-assoc_Cas3_HD_sf"/>
</dbReference>
<dbReference type="InterPro" id="IPR027417">
    <property type="entry name" value="P-loop_NTPase"/>
</dbReference>
<comment type="similarity">
    <text evidence="2">In the central section; belongs to the CRISPR-associated helicase Cas3 family.</text>
</comment>
<dbReference type="GO" id="GO:0004518">
    <property type="term" value="F:nuclease activity"/>
    <property type="evidence" value="ECO:0007669"/>
    <property type="project" value="UniProtKB-KW"/>
</dbReference>
<keyword evidence="8" id="KW-0067">ATP-binding</keyword>
<dbReference type="SUPFAM" id="SSF52540">
    <property type="entry name" value="P-loop containing nucleoside triphosphate hydrolases"/>
    <property type="match status" value="1"/>
</dbReference>
<dbReference type="Pfam" id="PF22590">
    <property type="entry name" value="Cas3-like_C_2"/>
    <property type="match status" value="1"/>
</dbReference>
<dbReference type="GO" id="GO:0016787">
    <property type="term" value="F:hydrolase activity"/>
    <property type="evidence" value="ECO:0007669"/>
    <property type="project" value="UniProtKB-KW"/>
</dbReference>
<dbReference type="OrthoDB" id="9810236at2"/>
<keyword evidence="6" id="KW-0378">Hydrolase</keyword>
<evidence type="ECO:0000259" key="10">
    <source>
        <dbReference type="PROSITE" id="PS51643"/>
    </source>
</evidence>
<dbReference type="KEGG" id="pstg:E8M01_22875"/>
<dbReference type="PANTHER" id="PTHR47963">
    <property type="entry name" value="DEAD-BOX ATP-DEPENDENT RNA HELICASE 47, MITOCHONDRIAL"/>
    <property type="match status" value="1"/>
</dbReference>
<evidence type="ECO:0000256" key="1">
    <source>
        <dbReference type="ARBA" id="ARBA00006847"/>
    </source>
</evidence>
<dbReference type="Gene3D" id="3.40.50.300">
    <property type="entry name" value="P-loop containing nucleotide triphosphate hydrolases"/>
    <property type="match status" value="2"/>
</dbReference>
<keyword evidence="7" id="KW-0347">Helicase</keyword>
<dbReference type="InterPro" id="IPR050547">
    <property type="entry name" value="DEAD_box_RNA_helicases"/>
</dbReference>
<dbReference type="InterPro" id="IPR054712">
    <property type="entry name" value="Cas3-like_dom"/>
</dbReference>
<dbReference type="GO" id="GO:0051607">
    <property type="term" value="P:defense response to virus"/>
    <property type="evidence" value="ECO:0007669"/>
    <property type="project" value="UniProtKB-KW"/>
</dbReference>
<dbReference type="NCBIfam" id="TIGR01596">
    <property type="entry name" value="cas3_HD"/>
    <property type="match status" value="1"/>
</dbReference>
<dbReference type="NCBIfam" id="TIGR01587">
    <property type="entry name" value="cas3_core"/>
    <property type="match status" value="1"/>
</dbReference>
<dbReference type="GO" id="GO:0003724">
    <property type="term" value="F:RNA helicase activity"/>
    <property type="evidence" value="ECO:0007669"/>
    <property type="project" value="TreeGrafter"/>
</dbReference>
<evidence type="ECO:0000256" key="6">
    <source>
        <dbReference type="ARBA" id="ARBA00022801"/>
    </source>
</evidence>
<dbReference type="GO" id="GO:0046872">
    <property type="term" value="F:metal ion binding"/>
    <property type="evidence" value="ECO:0007669"/>
    <property type="project" value="UniProtKB-KW"/>
</dbReference>
<reference evidence="11 12" key="1">
    <citation type="submission" date="2019-04" db="EMBL/GenBank/DDBJ databases">
        <title>Phreatobacter aquaticus sp. nov.</title>
        <authorList>
            <person name="Choi A."/>
        </authorList>
    </citation>
    <scope>NUCLEOTIDE SEQUENCE [LARGE SCALE GENOMIC DNA]</scope>
    <source>
        <strain evidence="11 12">KCTC 52518</strain>
    </source>
</reference>
<dbReference type="CDD" id="cd09641">
    <property type="entry name" value="Cas3''_I"/>
    <property type="match status" value="1"/>
</dbReference>
<evidence type="ECO:0000313" key="11">
    <source>
        <dbReference type="EMBL" id="QCI66836.1"/>
    </source>
</evidence>
<dbReference type="Proteomes" id="UP000298781">
    <property type="component" value="Chromosome"/>
</dbReference>
<evidence type="ECO:0000256" key="5">
    <source>
        <dbReference type="ARBA" id="ARBA00022741"/>
    </source>
</evidence>
<name>A0A4D7BBQ2_9HYPH</name>
<evidence type="ECO:0000256" key="8">
    <source>
        <dbReference type="ARBA" id="ARBA00022840"/>
    </source>
</evidence>
<gene>
    <name evidence="11" type="primary">cas3</name>
    <name evidence="11" type="ORF">E8M01_22875</name>
</gene>
<keyword evidence="9" id="KW-0051">Antiviral defense</keyword>
<feature type="domain" description="HD Cas3-type" evidence="10">
    <location>
        <begin position="41"/>
        <end position="218"/>
    </location>
</feature>
<dbReference type="AlphaFoldDB" id="A0A4D7BBQ2"/>
<dbReference type="PROSITE" id="PS51643">
    <property type="entry name" value="HD_CAS3"/>
    <property type="match status" value="1"/>
</dbReference>
<dbReference type="EMBL" id="CP039690">
    <property type="protein sequence ID" value="QCI66836.1"/>
    <property type="molecule type" value="Genomic_DNA"/>
</dbReference>
<dbReference type="Pfam" id="PF18019">
    <property type="entry name" value="Cas3_HD"/>
    <property type="match status" value="1"/>
</dbReference>
<evidence type="ECO:0000256" key="3">
    <source>
        <dbReference type="ARBA" id="ARBA00022722"/>
    </source>
</evidence>
<dbReference type="GO" id="GO:0005524">
    <property type="term" value="F:ATP binding"/>
    <property type="evidence" value="ECO:0007669"/>
    <property type="project" value="UniProtKB-KW"/>
</dbReference>
<keyword evidence="3" id="KW-0540">Nuclease</keyword>
<evidence type="ECO:0000256" key="4">
    <source>
        <dbReference type="ARBA" id="ARBA00022723"/>
    </source>
</evidence>
<dbReference type="GO" id="GO:0003723">
    <property type="term" value="F:RNA binding"/>
    <property type="evidence" value="ECO:0007669"/>
    <property type="project" value="TreeGrafter"/>
</dbReference>
<dbReference type="InterPro" id="IPR006474">
    <property type="entry name" value="Helicase_Cas3_CRISPR-ass_core"/>
</dbReference>
<comment type="similarity">
    <text evidence="1">In the N-terminal section; belongs to the CRISPR-associated nuclease Cas3-HD family.</text>
</comment>
<keyword evidence="5" id="KW-0547">Nucleotide-binding</keyword>
<evidence type="ECO:0000256" key="9">
    <source>
        <dbReference type="ARBA" id="ARBA00023118"/>
    </source>
</evidence>
<evidence type="ECO:0000256" key="7">
    <source>
        <dbReference type="ARBA" id="ARBA00022806"/>
    </source>
</evidence>
<evidence type="ECO:0000256" key="2">
    <source>
        <dbReference type="ARBA" id="ARBA00009046"/>
    </source>
</evidence>